<keyword evidence="2" id="KW-1185">Reference proteome</keyword>
<dbReference type="InterPro" id="IPR055944">
    <property type="entry name" value="DUF7522"/>
</dbReference>
<evidence type="ECO:0008006" key="3">
    <source>
        <dbReference type="Google" id="ProtNLM"/>
    </source>
</evidence>
<evidence type="ECO:0000313" key="2">
    <source>
        <dbReference type="Proteomes" id="UP001596395"/>
    </source>
</evidence>
<proteinExistence type="predicted"/>
<dbReference type="Proteomes" id="UP001596395">
    <property type="component" value="Unassembled WGS sequence"/>
</dbReference>
<name>A0ABD5VIG6_9EURY</name>
<reference evidence="1 2" key="1">
    <citation type="journal article" date="2019" name="Int. J. Syst. Evol. Microbiol.">
        <title>The Global Catalogue of Microorganisms (GCM) 10K type strain sequencing project: providing services to taxonomists for standard genome sequencing and annotation.</title>
        <authorList>
            <consortium name="The Broad Institute Genomics Platform"/>
            <consortium name="The Broad Institute Genome Sequencing Center for Infectious Disease"/>
            <person name="Wu L."/>
            <person name="Ma J."/>
        </authorList>
    </citation>
    <scope>NUCLEOTIDE SEQUENCE [LARGE SCALE GENOMIC DNA]</scope>
    <source>
        <strain evidence="1 2">GX26</strain>
    </source>
</reference>
<accession>A0ABD5VIG6</accession>
<dbReference type="EMBL" id="JBHSXN010000006">
    <property type="protein sequence ID" value="MFC6955330.1"/>
    <property type="molecule type" value="Genomic_DNA"/>
</dbReference>
<sequence length="133" mass="14691">MSSHASLDEQLVSAIRTALGDGLRSVVRFDREDWAVCYLRSDVDQSVGGRDALQAWFVENERLGFDSAAAYGEYAERDDVEPAFGEYQLTVRVFEDGLVGRVIVGDRGVLFTTDRMALRNVEDAGQAARNVLA</sequence>
<protein>
    <recommendedName>
        <fullName evidence="3">Roadblock/LAMTOR2 domain-containing protein</fullName>
    </recommendedName>
</protein>
<comment type="caution">
    <text evidence="1">The sequence shown here is derived from an EMBL/GenBank/DDBJ whole genome shotgun (WGS) entry which is preliminary data.</text>
</comment>
<gene>
    <name evidence="1" type="ORF">ACFQGB_20910</name>
</gene>
<dbReference type="Pfam" id="PF24366">
    <property type="entry name" value="DUF7522"/>
    <property type="match status" value="1"/>
</dbReference>
<dbReference type="RefSeq" id="WP_336352259.1">
    <property type="nucleotide sequence ID" value="NZ_JAZAQL010000006.1"/>
</dbReference>
<organism evidence="1 2">
    <name type="scientific">Halorubellus litoreus</name>
    <dbReference type="NCBI Taxonomy" id="755308"/>
    <lineage>
        <taxon>Archaea</taxon>
        <taxon>Methanobacteriati</taxon>
        <taxon>Methanobacteriota</taxon>
        <taxon>Stenosarchaea group</taxon>
        <taxon>Halobacteria</taxon>
        <taxon>Halobacteriales</taxon>
        <taxon>Halorubellaceae</taxon>
        <taxon>Halorubellus</taxon>
    </lineage>
</organism>
<evidence type="ECO:0000313" key="1">
    <source>
        <dbReference type="EMBL" id="MFC6955330.1"/>
    </source>
</evidence>
<dbReference type="AlphaFoldDB" id="A0ABD5VIG6"/>